<dbReference type="AlphaFoldDB" id="A0A6L8W3U0"/>
<evidence type="ECO:0000256" key="1">
    <source>
        <dbReference type="SAM" id="Phobius"/>
    </source>
</evidence>
<comment type="caution">
    <text evidence="2">The sequence shown here is derived from an EMBL/GenBank/DDBJ whole genome shotgun (WGS) entry which is preliminary data.</text>
</comment>
<feature type="transmembrane region" description="Helical" evidence="1">
    <location>
        <begin position="6"/>
        <end position="23"/>
    </location>
</feature>
<keyword evidence="1" id="KW-1133">Transmembrane helix</keyword>
<sequence>MIKFLGWVMLGVIVIVAGFLYRYESLDPCEWLTQDLTAHAGLQPLSGLGEAAGLVMEPTECFQRWANLRVEDAEKH</sequence>
<protein>
    <submittedName>
        <fullName evidence="2">Uncharacterized protein</fullName>
    </submittedName>
</protein>
<keyword evidence="3" id="KW-1185">Reference proteome</keyword>
<dbReference type="RefSeq" id="WP_161313738.1">
    <property type="nucleotide sequence ID" value="NZ_WTUW01000001.1"/>
</dbReference>
<keyword evidence="1" id="KW-0472">Membrane</keyword>
<proteinExistence type="predicted"/>
<name>A0A6L8W3U0_9PROT</name>
<reference evidence="2 3" key="1">
    <citation type="submission" date="2019-12" db="EMBL/GenBank/DDBJ databases">
        <title>Snethiella sp. nov. sp. isolated from sea sand.</title>
        <authorList>
            <person name="Kim J."/>
            <person name="Jeong S.E."/>
            <person name="Jung H.S."/>
            <person name="Jeon C.O."/>
        </authorList>
    </citation>
    <scope>NUCLEOTIDE SEQUENCE [LARGE SCALE GENOMIC DNA]</scope>
    <source>
        <strain evidence="2 3">DP05</strain>
    </source>
</reference>
<dbReference type="EMBL" id="WTUW01000001">
    <property type="protein sequence ID" value="MZR29253.1"/>
    <property type="molecule type" value="Genomic_DNA"/>
</dbReference>
<accession>A0A6L8W3U0</accession>
<dbReference type="Proteomes" id="UP000476030">
    <property type="component" value="Unassembled WGS sequence"/>
</dbReference>
<organism evidence="2 3">
    <name type="scientific">Sneathiella litorea</name>
    <dbReference type="NCBI Taxonomy" id="2606216"/>
    <lineage>
        <taxon>Bacteria</taxon>
        <taxon>Pseudomonadati</taxon>
        <taxon>Pseudomonadota</taxon>
        <taxon>Alphaproteobacteria</taxon>
        <taxon>Sneathiellales</taxon>
        <taxon>Sneathiellaceae</taxon>
        <taxon>Sneathiella</taxon>
    </lineage>
</organism>
<keyword evidence="1" id="KW-0812">Transmembrane</keyword>
<gene>
    <name evidence="2" type="ORF">GQE98_01265</name>
</gene>
<evidence type="ECO:0000313" key="2">
    <source>
        <dbReference type="EMBL" id="MZR29253.1"/>
    </source>
</evidence>
<evidence type="ECO:0000313" key="3">
    <source>
        <dbReference type="Proteomes" id="UP000476030"/>
    </source>
</evidence>